<dbReference type="CDD" id="cd04332">
    <property type="entry name" value="YbaK_like"/>
    <property type="match status" value="1"/>
</dbReference>
<protein>
    <submittedName>
        <fullName evidence="3">Cys-tRNA(Pro) deacylase</fullName>
    </submittedName>
</protein>
<dbReference type="GO" id="GO:0002161">
    <property type="term" value="F:aminoacyl-tRNA deacylase activity"/>
    <property type="evidence" value="ECO:0007669"/>
    <property type="project" value="InterPro"/>
</dbReference>
<feature type="domain" description="Nudix hydrolase" evidence="2">
    <location>
        <begin position="30"/>
        <end position="158"/>
    </location>
</feature>
<dbReference type="Pfam" id="PF04073">
    <property type="entry name" value="tRNA_edit"/>
    <property type="match status" value="1"/>
</dbReference>
<name>A0A542XF23_9MICO</name>
<feature type="region of interest" description="Disordered" evidence="1">
    <location>
        <begin position="1"/>
        <end position="27"/>
    </location>
</feature>
<evidence type="ECO:0000313" key="3">
    <source>
        <dbReference type="EMBL" id="TQL34429.1"/>
    </source>
</evidence>
<dbReference type="Gene3D" id="3.90.960.10">
    <property type="entry name" value="YbaK/aminoacyl-tRNA synthetase-associated domain"/>
    <property type="match status" value="1"/>
</dbReference>
<evidence type="ECO:0000256" key="1">
    <source>
        <dbReference type="SAM" id="MobiDB-lite"/>
    </source>
</evidence>
<proteinExistence type="predicted"/>
<dbReference type="InterPro" id="IPR015797">
    <property type="entry name" value="NUDIX_hydrolase-like_dom_sf"/>
</dbReference>
<dbReference type="Proteomes" id="UP000318336">
    <property type="component" value="Unassembled WGS sequence"/>
</dbReference>
<dbReference type="CDD" id="cd04697">
    <property type="entry name" value="NUDIX_Hydrolase"/>
    <property type="match status" value="1"/>
</dbReference>
<dbReference type="Pfam" id="PF00293">
    <property type="entry name" value="NUDIX"/>
    <property type="match status" value="1"/>
</dbReference>
<dbReference type="Gene3D" id="3.90.79.10">
    <property type="entry name" value="Nucleoside Triphosphate Pyrophosphohydrolase"/>
    <property type="match status" value="1"/>
</dbReference>
<keyword evidence="4" id="KW-1185">Reference proteome</keyword>
<dbReference type="InterPro" id="IPR036754">
    <property type="entry name" value="YbaK/aa-tRNA-synt-asso_dom_sf"/>
</dbReference>
<dbReference type="InterPro" id="IPR007214">
    <property type="entry name" value="YbaK/aa-tRNA-synth-assoc-dom"/>
</dbReference>
<sequence length="325" mass="34589">MSAEESVQLVDEAGEPAGSAPRSVMRADNLPHAGTGVFVRRPDGAIYVHQRARTKDWAPGHWDAAAGGVLRAGEDPADNARRELEEELGIAGAELRGLGTHAYADGTTRLFEHLFEVVWDGEIRWPDEEVVDGRWVLPEELGPLVETGPFVPDTAAALEQLAAEGAGDYAQLRAFAGARRAGLPFTVTRHGRVRSLEEAAAARGVEPRQLLKTMVVRLSADDHRLVLVPGDREIAWPRLRSALGVNRLTMPSADEAREVTGFVRGTITPFGTRTPLPVVLDASVSGPISLGGGAHGVGITVERDDLVAALDPLVVDVAEPVSPGS</sequence>
<evidence type="ECO:0000259" key="2">
    <source>
        <dbReference type="PROSITE" id="PS51462"/>
    </source>
</evidence>
<dbReference type="EMBL" id="VFOK01000001">
    <property type="protein sequence ID" value="TQL34429.1"/>
    <property type="molecule type" value="Genomic_DNA"/>
</dbReference>
<gene>
    <name evidence="3" type="ORF">FB554_2599</name>
</gene>
<dbReference type="PANTHER" id="PTHR30411">
    <property type="entry name" value="CYTOPLASMIC PROTEIN"/>
    <property type="match status" value="1"/>
</dbReference>
<dbReference type="PANTHER" id="PTHR30411:SF4">
    <property type="entry name" value="YBAK_AMINOACYL-TRNA SYNTHETASE-ASSOCIATED DOMAIN-CONTAINING PROTEIN"/>
    <property type="match status" value="1"/>
</dbReference>
<evidence type="ECO:0000313" key="4">
    <source>
        <dbReference type="Proteomes" id="UP000318336"/>
    </source>
</evidence>
<dbReference type="SUPFAM" id="SSF55826">
    <property type="entry name" value="YbaK/ProRS associated domain"/>
    <property type="match status" value="1"/>
</dbReference>
<dbReference type="RefSeq" id="WP_338070568.1">
    <property type="nucleotide sequence ID" value="NZ_CAJTBP010000001.1"/>
</dbReference>
<dbReference type="AlphaFoldDB" id="A0A542XF23"/>
<accession>A0A542XF23</accession>
<organism evidence="3 4">
    <name type="scientific">Barrientosiimonas humi</name>
    <dbReference type="NCBI Taxonomy" id="999931"/>
    <lineage>
        <taxon>Bacteria</taxon>
        <taxon>Bacillati</taxon>
        <taxon>Actinomycetota</taxon>
        <taxon>Actinomycetes</taxon>
        <taxon>Micrococcales</taxon>
        <taxon>Dermacoccaceae</taxon>
        <taxon>Barrientosiimonas</taxon>
    </lineage>
</organism>
<dbReference type="PROSITE" id="PS51462">
    <property type="entry name" value="NUDIX"/>
    <property type="match status" value="1"/>
</dbReference>
<dbReference type="SUPFAM" id="SSF55811">
    <property type="entry name" value="Nudix"/>
    <property type="match status" value="1"/>
</dbReference>
<comment type="caution">
    <text evidence="3">The sequence shown here is derived from an EMBL/GenBank/DDBJ whole genome shotgun (WGS) entry which is preliminary data.</text>
</comment>
<reference evidence="3 4" key="1">
    <citation type="submission" date="2019-06" db="EMBL/GenBank/DDBJ databases">
        <title>Sequencing the genomes of 1000 actinobacteria strains.</title>
        <authorList>
            <person name="Klenk H.-P."/>
        </authorList>
    </citation>
    <scope>NUCLEOTIDE SEQUENCE [LARGE SCALE GENOMIC DNA]</scope>
    <source>
        <strain evidence="3 4">DSM 24617</strain>
    </source>
</reference>
<dbReference type="InterPro" id="IPR000086">
    <property type="entry name" value="NUDIX_hydrolase_dom"/>
</dbReference>